<protein>
    <submittedName>
        <fullName evidence="1">Uncharacterized protein</fullName>
    </submittedName>
</protein>
<dbReference type="RefSeq" id="WP_094473984.1">
    <property type="nucleotide sequence ID" value="NZ_NOXT01000113.1"/>
</dbReference>
<evidence type="ECO:0000313" key="2">
    <source>
        <dbReference type="Proteomes" id="UP000216991"/>
    </source>
</evidence>
<reference evidence="1 2" key="1">
    <citation type="submission" date="2017-07" db="EMBL/GenBank/DDBJ databases">
        <title>Sandarakinorhabdus cyanobacteriorum sp. nov., a novel bacterium isolated from cyanobacterial aggregates in a eutrophic lake.</title>
        <authorList>
            <person name="Cai H."/>
        </authorList>
    </citation>
    <scope>NUCLEOTIDE SEQUENCE [LARGE SCALE GENOMIC DNA]</scope>
    <source>
        <strain evidence="1 2">TH057</strain>
    </source>
</reference>
<evidence type="ECO:0000313" key="1">
    <source>
        <dbReference type="EMBL" id="OYQ27671.1"/>
    </source>
</evidence>
<keyword evidence="2" id="KW-1185">Reference proteome</keyword>
<proteinExistence type="predicted"/>
<dbReference type="EMBL" id="NOXT01000113">
    <property type="protein sequence ID" value="OYQ27671.1"/>
    <property type="molecule type" value="Genomic_DNA"/>
</dbReference>
<gene>
    <name evidence="1" type="ORF">CHU93_10425</name>
</gene>
<name>A0A255YEP2_9SPHN</name>
<sequence length="60" mass="5930">MILTHFILCLAQPPVLIAPEPATCPASAGASDVTIISASAPAGPVLRVAPAPTVLVVGRS</sequence>
<accession>A0A255YEP2</accession>
<dbReference type="AlphaFoldDB" id="A0A255YEP2"/>
<dbReference type="Proteomes" id="UP000216991">
    <property type="component" value="Unassembled WGS sequence"/>
</dbReference>
<comment type="caution">
    <text evidence="1">The sequence shown here is derived from an EMBL/GenBank/DDBJ whole genome shotgun (WGS) entry which is preliminary data.</text>
</comment>
<organism evidence="1 2">
    <name type="scientific">Sandarakinorhabdus cyanobacteriorum</name>
    <dbReference type="NCBI Taxonomy" id="1981098"/>
    <lineage>
        <taxon>Bacteria</taxon>
        <taxon>Pseudomonadati</taxon>
        <taxon>Pseudomonadota</taxon>
        <taxon>Alphaproteobacteria</taxon>
        <taxon>Sphingomonadales</taxon>
        <taxon>Sphingosinicellaceae</taxon>
        <taxon>Sandarakinorhabdus</taxon>
    </lineage>
</organism>